<name>A0A2P7AXV4_9HYPH</name>
<organism evidence="1 2">
    <name type="scientific">Phyllobacterium brassicacearum</name>
    <dbReference type="NCBI Taxonomy" id="314235"/>
    <lineage>
        <taxon>Bacteria</taxon>
        <taxon>Pseudomonadati</taxon>
        <taxon>Pseudomonadota</taxon>
        <taxon>Alphaproteobacteria</taxon>
        <taxon>Hyphomicrobiales</taxon>
        <taxon>Phyllobacteriaceae</taxon>
        <taxon>Phyllobacterium</taxon>
    </lineage>
</organism>
<dbReference type="EMBL" id="PGGO01000046">
    <property type="protein sequence ID" value="PSH59042.1"/>
    <property type="molecule type" value="Genomic_DNA"/>
</dbReference>
<reference evidence="2" key="1">
    <citation type="submission" date="2017-11" db="EMBL/GenBank/DDBJ databases">
        <authorList>
            <person name="Kuznetsova I."/>
            <person name="Sazanova A."/>
            <person name="Chirak E."/>
            <person name="Safronova V."/>
            <person name="Willems A."/>
        </authorList>
    </citation>
    <scope>NUCLEOTIDE SEQUENCE [LARGE SCALE GENOMIC DNA]</scope>
    <source>
        <strain evidence="2">STM 196</strain>
    </source>
</reference>
<dbReference type="RefSeq" id="WP_106714295.1">
    <property type="nucleotide sequence ID" value="NZ_PGGO01000046.1"/>
</dbReference>
<evidence type="ECO:0000313" key="2">
    <source>
        <dbReference type="Proteomes" id="UP000241444"/>
    </source>
</evidence>
<accession>A0A2P7AXV4</accession>
<comment type="caution">
    <text evidence="1">The sequence shown here is derived from an EMBL/GenBank/DDBJ whole genome shotgun (WGS) entry which is preliminary data.</text>
</comment>
<sequence length="110" mass="12198">MQWRFHTRRYAIFEAQIENITGGLDDNRLAAVHVFVAPKAAVAIQIKLTVAGKKAASGEQIVGGNCQTATILGICIVDDPMQRKGKHWPLDRMDRGLVVALQFFRVVLIL</sequence>
<protein>
    <submittedName>
        <fullName evidence="1">Uncharacterized protein</fullName>
    </submittedName>
</protein>
<evidence type="ECO:0000313" key="1">
    <source>
        <dbReference type="EMBL" id="PSH59042.1"/>
    </source>
</evidence>
<keyword evidence="2" id="KW-1185">Reference proteome</keyword>
<dbReference type="Proteomes" id="UP000241444">
    <property type="component" value="Unassembled WGS sequence"/>
</dbReference>
<gene>
    <name evidence="1" type="ORF">CU102_27840</name>
</gene>
<proteinExistence type="predicted"/>
<dbReference type="AlphaFoldDB" id="A0A2P7AXV4"/>